<protein>
    <submittedName>
        <fullName evidence="2">Iron-sulfur cluster assembly scaffold protein</fullName>
    </submittedName>
</protein>
<dbReference type="SUPFAM" id="SSF82649">
    <property type="entry name" value="SufE/NifU"/>
    <property type="match status" value="1"/>
</dbReference>
<name>A0A1G2DV98_9BACT</name>
<dbReference type="PANTHER" id="PTHR10093">
    <property type="entry name" value="IRON-SULFUR CLUSTER ASSEMBLY ENZYME NIFU HOMOLOG"/>
    <property type="match status" value="1"/>
</dbReference>
<evidence type="ECO:0000313" key="2">
    <source>
        <dbReference type="EMBL" id="OGZ17594.1"/>
    </source>
</evidence>
<dbReference type="Gene3D" id="3.90.1010.10">
    <property type="match status" value="1"/>
</dbReference>
<dbReference type="EMBL" id="MHLW01000031">
    <property type="protein sequence ID" value="OGZ17594.1"/>
    <property type="molecule type" value="Genomic_DNA"/>
</dbReference>
<proteinExistence type="predicted"/>
<sequence>MYSEKVIEHFRSPHNYGKIEKPDGIGKVGNIVCGDVMHLYIKVEKDVIKDIKFETLGCAAAIATSSVVTDLAKGKTIKQALKIDNSAVVKSLGGLPLIKIHCSLLAVDALQEAIYDYLSKNKKPVSEKLKKAHQRAQKSLTY</sequence>
<feature type="domain" description="NIF system FeS cluster assembly NifU N-terminal" evidence="1">
    <location>
        <begin position="1"/>
        <end position="123"/>
    </location>
</feature>
<comment type="caution">
    <text evidence="2">The sequence shown here is derived from an EMBL/GenBank/DDBJ whole genome shotgun (WGS) entry which is preliminary data.</text>
</comment>
<dbReference type="Pfam" id="PF01592">
    <property type="entry name" value="NifU_N"/>
    <property type="match status" value="1"/>
</dbReference>
<accession>A0A1G2DV98</accession>
<dbReference type="Proteomes" id="UP000178893">
    <property type="component" value="Unassembled WGS sequence"/>
</dbReference>
<dbReference type="GO" id="GO:0005506">
    <property type="term" value="F:iron ion binding"/>
    <property type="evidence" value="ECO:0007669"/>
    <property type="project" value="InterPro"/>
</dbReference>
<dbReference type="GO" id="GO:0051536">
    <property type="term" value="F:iron-sulfur cluster binding"/>
    <property type="evidence" value="ECO:0007669"/>
    <property type="project" value="InterPro"/>
</dbReference>
<dbReference type="CDD" id="cd06664">
    <property type="entry name" value="IscU_like"/>
    <property type="match status" value="1"/>
</dbReference>
<evidence type="ECO:0000313" key="3">
    <source>
        <dbReference type="Proteomes" id="UP000178893"/>
    </source>
</evidence>
<dbReference type="InterPro" id="IPR002871">
    <property type="entry name" value="NIF_FeS_clus_asmbl_NifU_N"/>
</dbReference>
<evidence type="ECO:0000259" key="1">
    <source>
        <dbReference type="Pfam" id="PF01592"/>
    </source>
</evidence>
<organism evidence="2 3">
    <name type="scientific">Candidatus Nealsonbacteria bacterium RBG_13_37_56</name>
    <dbReference type="NCBI Taxonomy" id="1801661"/>
    <lineage>
        <taxon>Bacteria</taxon>
        <taxon>Candidatus Nealsoniibacteriota</taxon>
    </lineage>
</organism>
<reference evidence="2 3" key="1">
    <citation type="journal article" date="2016" name="Nat. Commun.">
        <title>Thousands of microbial genomes shed light on interconnected biogeochemical processes in an aquifer system.</title>
        <authorList>
            <person name="Anantharaman K."/>
            <person name="Brown C.T."/>
            <person name="Hug L.A."/>
            <person name="Sharon I."/>
            <person name="Castelle C.J."/>
            <person name="Probst A.J."/>
            <person name="Thomas B.C."/>
            <person name="Singh A."/>
            <person name="Wilkins M.J."/>
            <person name="Karaoz U."/>
            <person name="Brodie E.L."/>
            <person name="Williams K.H."/>
            <person name="Hubbard S.S."/>
            <person name="Banfield J.F."/>
        </authorList>
    </citation>
    <scope>NUCLEOTIDE SEQUENCE [LARGE SCALE GENOMIC DNA]</scope>
</reference>
<dbReference type="AlphaFoldDB" id="A0A1G2DV98"/>
<gene>
    <name evidence="2" type="ORF">A2V72_02335</name>
</gene>
<dbReference type="GO" id="GO:0016226">
    <property type="term" value="P:iron-sulfur cluster assembly"/>
    <property type="evidence" value="ECO:0007669"/>
    <property type="project" value="InterPro"/>
</dbReference>